<dbReference type="EMBL" id="MU970045">
    <property type="protein sequence ID" value="KAK9324904.1"/>
    <property type="molecule type" value="Genomic_DNA"/>
</dbReference>
<sequence>MSRTTPPTIRIDTSVSVQPSPLATPKLEIMPQDCLSPEDGRKSSGSELSSQPTISPVEALKQALQEEKPGLLDSTPFGVSPKQLGLINHEAQSLYIMQELGGIDGIAKTLNTDLQSGLSVDEDFSVREAVYDKNVLPDKNSTPLWKLMLIALSDKMLILLSVAAVITFALGMYETFGTPVTYDKQGNPEPKVDWIEGVAILVAVVVVVSVGALNDWQKELQFAKLNKRKDDREVKVIRSGKTINISVFNVLVGDVMLIEPGDMVPVDGLFIQGHGVRCDESAATGESNALKKVPGRDAMGALEKLGSSATGKDLEKIDPIVLSGSKVLEGFGTFLVTAVGPNSAHGKTMMDLRSDEGNEVTPLQSKLNAIAEEIAKWGGGTSVLLFFVLLFRFLGELPDNHRTSTEKGEQFMQYLITAVTLIAVAVPEGLPLAVTLALAFATKRMLKDNNLVRVLKSCETMGNATTICSDKTGTLTQNKMTVVEGTVGVDTQFSANADASNASSNEESIYTEKLAPEIVPINSVGSRLSPVVKQLLLHSIFVNTTAFEDPSSAEVFVGSKTETALLNFARNHLGMGTLESERSNVNMSQLFPFDSSKKCMGVVISLPDGAGGLKYRLFVKGASEIVLAQACTSVVASDDAVVGEKNPVIVDETGVAFEELTSQRREYIEALINSYAEKSLRTIGMVYRDYPSWPPQGIEVNEEDSAQVKEFADVFMDMRWIGLVGIMDPLRDGVTEAVKDCQRAGVVVRMVTGDNIVTAKAIATDCGIFSGGVVMTGPEFRAMDPKERDAMIPNLQVLARSSPQDKRLLVQRLKRMGETVAVTGDGTNDAPALTMADVGFSMGIAGTEVAKEASDIILMDDNFSSIVKALLWGRAVNDAVKKFLQFQVTVNITAVILTFVSAVQSSEGQSVMTAVQLLWVNLIMDTFAALALATDPPTRSLLDRAPSKKSEGLITVTMWKMMIGQAIFQLAATFTLHFAGPKIWGYTEEDLRGLQQIDSLVFNAFVWMQFFNMFVNRRLDNKINIFEGISRNYFFMMIACVMCGGQILIMFVGGNAFSIVRIDGVEWAVSLVVGFLSIPMGLFLRLCVPDSVAYAIYKPFGVAFRYVWGKLVAVILFLWPFKRKSKVVVEDEETGKYEEDVAIRSPGGTIIGYRSPVFEWNPAIEQVRQELMFLKRVRGGRINELKFKPKKMYKQWKETRSASNSPVPSDGRSLSLSVPKGSRSRNSSIGALAMVPSIVGGAVAGWSPVERSDQSNAGSSMNLNGAGDDGFLSPTSAHQIRNPMADKQ</sequence>
<dbReference type="Proteomes" id="UP001489719">
    <property type="component" value="Unassembled WGS sequence"/>
</dbReference>
<name>A0ACC3TVF4_9ASCO</name>
<keyword evidence="2" id="KW-1185">Reference proteome</keyword>
<accession>A0ACC3TVF4</accession>
<gene>
    <name evidence="1" type="ORF">V1517DRAFT_22911</name>
</gene>
<evidence type="ECO:0000313" key="1">
    <source>
        <dbReference type="EMBL" id="KAK9324904.1"/>
    </source>
</evidence>
<evidence type="ECO:0000313" key="2">
    <source>
        <dbReference type="Proteomes" id="UP001489719"/>
    </source>
</evidence>
<protein>
    <submittedName>
        <fullName evidence="1">Uncharacterized protein</fullName>
    </submittedName>
</protein>
<reference evidence="2" key="1">
    <citation type="journal article" date="2024" name="Front. Bioeng. Biotechnol.">
        <title>Genome-scale model development and genomic sequencing of the oleaginous clade Lipomyces.</title>
        <authorList>
            <person name="Czajka J.J."/>
            <person name="Han Y."/>
            <person name="Kim J."/>
            <person name="Mondo S.J."/>
            <person name="Hofstad B.A."/>
            <person name="Robles A."/>
            <person name="Haridas S."/>
            <person name="Riley R."/>
            <person name="LaButti K."/>
            <person name="Pangilinan J."/>
            <person name="Andreopoulos W."/>
            <person name="Lipzen A."/>
            <person name="Yan J."/>
            <person name="Wang M."/>
            <person name="Ng V."/>
            <person name="Grigoriev I.V."/>
            <person name="Spatafora J.W."/>
            <person name="Magnuson J.K."/>
            <person name="Baker S.E."/>
            <person name="Pomraning K.R."/>
        </authorList>
    </citation>
    <scope>NUCLEOTIDE SEQUENCE [LARGE SCALE GENOMIC DNA]</scope>
    <source>
        <strain evidence="2">CBS 10300</strain>
    </source>
</reference>
<proteinExistence type="predicted"/>
<organism evidence="1 2">
    <name type="scientific">Lipomyces orientalis</name>
    <dbReference type="NCBI Taxonomy" id="1233043"/>
    <lineage>
        <taxon>Eukaryota</taxon>
        <taxon>Fungi</taxon>
        <taxon>Dikarya</taxon>
        <taxon>Ascomycota</taxon>
        <taxon>Saccharomycotina</taxon>
        <taxon>Lipomycetes</taxon>
        <taxon>Lipomycetales</taxon>
        <taxon>Lipomycetaceae</taxon>
        <taxon>Lipomyces</taxon>
    </lineage>
</organism>
<comment type="caution">
    <text evidence="1">The sequence shown here is derived from an EMBL/GenBank/DDBJ whole genome shotgun (WGS) entry which is preliminary data.</text>
</comment>